<dbReference type="RefSeq" id="WP_184836870.1">
    <property type="nucleotide sequence ID" value="NZ_JACHMN010000002.1"/>
</dbReference>
<organism evidence="2 3">
    <name type="scientific">Allocatelliglobosispora scoriae</name>
    <dbReference type="NCBI Taxonomy" id="643052"/>
    <lineage>
        <taxon>Bacteria</taxon>
        <taxon>Bacillati</taxon>
        <taxon>Actinomycetota</taxon>
        <taxon>Actinomycetes</taxon>
        <taxon>Micromonosporales</taxon>
        <taxon>Micromonosporaceae</taxon>
        <taxon>Allocatelliglobosispora</taxon>
    </lineage>
</organism>
<evidence type="ECO:0008006" key="4">
    <source>
        <dbReference type="Google" id="ProtNLM"/>
    </source>
</evidence>
<keyword evidence="1" id="KW-0812">Transmembrane</keyword>
<comment type="caution">
    <text evidence="2">The sequence shown here is derived from an EMBL/GenBank/DDBJ whole genome shotgun (WGS) entry which is preliminary data.</text>
</comment>
<dbReference type="Proteomes" id="UP000587527">
    <property type="component" value="Unassembled WGS sequence"/>
</dbReference>
<evidence type="ECO:0000256" key="1">
    <source>
        <dbReference type="SAM" id="Phobius"/>
    </source>
</evidence>
<feature type="transmembrane region" description="Helical" evidence="1">
    <location>
        <begin position="80"/>
        <end position="100"/>
    </location>
</feature>
<gene>
    <name evidence="2" type="ORF">F4553_003277</name>
</gene>
<keyword evidence="3" id="KW-1185">Reference proteome</keyword>
<keyword evidence="1" id="KW-0472">Membrane</keyword>
<feature type="transmembrane region" description="Helical" evidence="1">
    <location>
        <begin position="170"/>
        <end position="197"/>
    </location>
</feature>
<dbReference type="AlphaFoldDB" id="A0A841BR79"/>
<evidence type="ECO:0000313" key="2">
    <source>
        <dbReference type="EMBL" id="MBB5869898.1"/>
    </source>
</evidence>
<dbReference type="EMBL" id="JACHMN010000002">
    <property type="protein sequence ID" value="MBB5869898.1"/>
    <property type="molecule type" value="Genomic_DNA"/>
</dbReference>
<evidence type="ECO:0000313" key="3">
    <source>
        <dbReference type="Proteomes" id="UP000587527"/>
    </source>
</evidence>
<name>A0A841BR79_9ACTN</name>
<reference evidence="2 3" key="1">
    <citation type="submission" date="2020-08" db="EMBL/GenBank/DDBJ databases">
        <title>Sequencing the genomes of 1000 actinobacteria strains.</title>
        <authorList>
            <person name="Klenk H.-P."/>
        </authorList>
    </citation>
    <scope>NUCLEOTIDE SEQUENCE [LARGE SCALE GENOMIC DNA]</scope>
    <source>
        <strain evidence="2 3">DSM 45362</strain>
    </source>
</reference>
<feature type="transmembrane region" description="Helical" evidence="1">
    <location>
        <begin position="136"/>
        <end position="158"/>
    </location>
</feature>
<accession>A0A841BR79</accession>
<protein>
    <recommendedName>
        <fullName evidence="4">PH domain-containing protein</fullName>
    </recommendedName>
</protein>
<keyword evidence="1" id="KW-1133">Transmembrane helix</keyword>
<proteinExistence type="predicted"/>
<sequence length="313" mass="33364">MKIPAGRSAARAWRALPADVREQAIALGRAGQPHPDPAIRRIIVDHLAHGAAPKRALGSTMGLVFSLSSLSIIAPFRYSALRLVVIAVMLIAVVAIIVVVTRWGRLRYLGPNVRAVALATPAPAGPLILVRSTDSLVQGAVFLILPLVAFWPPVLVMGREAAHDDDAATWVVHAVFTALVAAVVVTMIAGVVGYFALALGPAGARRQLGVIDADGIRIHHLRLTVPWRDVRKINGNDEDGVTGLGIWLADPARTLATAELSPLRRRIFLRSAPETGWLRLPAAPVTGPEGTSTVVLAIAMHRDHLNQHVEVAV</sequence>